<protein>
    <recommendedName>
        <fullName evidence="5">Smr domain-containing protein</fullName>
    </recommendedName>
</protein>
<dbReference type="SMART" id="SM00534">
    <property type="entry name" value="MUTSac"/>
    <property type="match status" value="1"/>
</dbReference>
<reference evidence="6 7" key="1">
    <citation type="journal article" date="2010" name="Plant Cell">
        <title>The Chlorella variabilis NC64A genome reveals adaptation to photosymbiosis, coevolution with viruses, and cryptic sex.</title>
        <authorList>
            <person name="Blanc G."/>
            <person name="Duncan G."/>
            <person name="Agarkova I."/>
            <person name="Borodovsky M."/>
            <person name="Gurnon J."/>
            <person name="Kuo A."/>
            <person name="Lindquist E."/>
            <person name="Lucas S."/>
            <person name="Pangilinan J."/>
            <person name="Polle J."/>
            <person name="Salamov A."/>
            <person name="Terry A."/>
            <person name="Yamada T."/>
            <person name="Dunigan D.D."/>
            <person name="Grigoriev I.V."/>
            <person name="Claverie J.M."/>
            <person name="Van Etten J.L."/>
        </authorList>
    </citation>
    <scope>NUCLEOTIDE SEQUENCE [LARGE SCALE GENOMIC DNA]</scope>
    <source>
        <strain evidence="6 7">NC64A</strain>
    </source>
</reference>
<dbReference type="FunCoup" id="E1ZJ05">
    <property type="interactions" value="98"/>
</dbReference>
<dbReference type="Gene3D" id="3.40.50.300">
    <property type="entry name" value="P-loop containing nucleotide triphosphate hydrolases"/>
    <property type="match status" value="2"/>
</dbReference>
<keyword evidence="7" id="KW-1185">Reference proteome</keyword>
<dbReference type="OMA" id="DGCRAYQ"/>
<feature type="compositionally biased region" description="Low complexity" evidence="4">
    <location>
        <begin position="837"/>
        <end position="876"/>
    </location>
</feature>
<feature type="region of interest" description="Disordered" evidence="4">
    <location>
        <begin position="416"/>
        <end position="461"/>
    </location>
</feature>
<dbReference type="Pfam" id="PF01713">
    <property type="entry name" value="Smr"/>
    <property type="match status" value="1"/>
</dbReference>
<feature type="region of interest" description="Disordered" evidence="4">
    <location>
        <begin position="503"/>
        <end position="531"/>
    </location>
</feature>
<keyword evidence="2" id="KW-0067">ATP-binding</keyword>
<feature type="compositionally biased region" description="Low complexity" evidence="4">
    <location>
        <begin position="507"/>
        <end position="531"/>
    </location>
</feature>
<dbReference type="SUPFAM" id="SSF52540">
    <property type="entry name" value="P-loop containing nucleoside triphosphate hydrolases"/>
    <property type="match status" value="1"/>
</dbReference>
<dbReference type="KEGG" id="cvr:CHLNCDRAFT_135794"/>
<dbReference type="EMBL" id="GL433848">
    <property type="protein sequence ID" value="EFN54423.1"/>
    <property type="molecule type" value="Genomic_DNA"/>
</dbReference>
<feature type="compositionally biased region" description="Gly residues" evidence="4">
    <location>
        <begin position="19"/>
        <end position="30"/>
    </location>
</feature>
<dbReference type="GO" id="GO:0140664">
    <property type="term" value="F:ATP-dependent DNA damage sensor activity"/>
    <property type="evidence" value="ECO:0007669"/>
    <property type="project" value="InterPro"/>
</dbReference>
<evidence type="ECO:0000256" key="4">
    <source>
        <dbReference type="SAM" id="MobiDB-lite"/>
    </source>
</evidence>
<dbReference type="GO" id="GO:0006298">
    <property type="term" value="P:mismatch repair"/>
    <property type="evidence" value="ECO:0007669"/>
    <property type="project" value="InterPro"/>
</dbReference>
<dbReference type="Gene3D" id="3.30.1370.110">
    <property type="match status" value="1"/>
</dbReference>
<dbReference type="PANTHER" id="PTHR48466">
    <property type="entry name" value="OS10G0509000 PROTEIN-RELATED"/>
    <property type="match status" value="1"/>
</dbReference>
<dbReference type="InterPro" id="IPR027417">
    <property type="entry name" value="P-loop_NTPase"/>
</dbReference>
<dbReference type="InterPro" id="IPR045076">
    <property type="entry name" value="MutS"/>
</dbReference>
<feature type="compositionally biased region" description="Gly residues" evidence="4">
    <location>
        <begin position="877"/>
        <end position="892"/>
    </location>
</feature>
<keyword evidence="1" id="KW-0547">Nucleotide-binding</keyword>
<evidence type="ECO:0000256" key="2">
    <source>
        <dbReference type="ARBA" id="ARBA00022840"/>
    </source>
</evidence>
<accession>E1ZJ05</accession>
<dbReference type="OrthoDB" id="1924787at2759"/>
<evidence type="ECO:0000256" key="3">
    <source>
        <dbReference type="ARBA" id="ARBA00023125"/>
    </source>
</evidence>
<sequence>MHALSRLQQHAVVLQAVEGGSGHRGMSGGGSRRRQRPQPRSCSRLRKVPPAAARQAPAALAAADTGAGAGLAPAEAKRTAAAAAAATADDAATAAIEAAERESLELLEWPALCRQVACFTRTPMGAEVALQGRLPLGRSQQESERLLRETGEAQQAELEFQGVYDIRQAVDAAQQGRVLHPLVLGAAATTLGAAARMKCRLQLEGSAQQQQQEQQAGGGQFPALRALGAGIGSALPQLRQAIEQCIKPGEGRVLDSASPALAEVVVRRDRLCIPVRAGRQGELPKGSVCLAASSTGSTLYLEPQVGQHAQQLRSVLSAIASLDVAAARGRHAAWLGAAAPPRFLTAEQAAAGGPVQLPRAWHPLLLQPCLAPLPPPPVLEEGQQQQQQRVEAESLSGPLAGLALVPELAAAAAPQPLGAAGSSTPRRGGGGKAGAASGGGGNDKGAAAAAAGQPVRPQPVDLTVPPGVAVVAVTGPNTGGKTASLKALGLSCLMAKAGLFLPQAPPQGQGEAEVQQAQQRGEGQQQRAQQQGAQQAGQGLLWFNRVLADLGDGQSLQQSLSTFSGHVRRIRNVLAAATRGELASTAPGFVNASVEFDVASLRPTYRLLWGAAGESNALAVAQGLGFSPAVVAAARQVAHQLHHSGQAAGQRSQLLQASLAGQVEEARRAAAGAAAARAAAEAAAAEAARELADARQRQAALGRAAAEAKGAGAAAQREVQQLLADVRAGRVGSREAEERLREMERAAAAPEAAAATLLGLRAAAKGGGAGLADDGANGGQGAAAGWTPAEGEAVRVLKMGGAAGRVVSAAGRSGGKVGVRVGSLTVELRVADLVPAGAQHAQQQPAPGAAAGGARPRGGAAPGLKAAAGQLRARGSLRGGGGGDGGGDGDAGGAPPTPALAIQTSRNTVDVRGRRSEEAAAEVSAAVLSAPSGCALFVVHGVGTGRVRAAVLAMLRRHPRVARLEEAEASNGGCTVVHVR</sequence>
<feature type="compositionally biased region" description="Basic residues" evidence="4">
    <location>
        <begin position="31"/>
        <end position="47"/>
    </location>
</feature>
<dbReference type="InterPro" id="IPR000432">
    <property type="entry name" value="DNA_mismatch_repair_MutS_C"/>
</dbReference>
<feature type="domain" description="Smr" evidence="5">
    <location>
        <begin position="909"/>
        <end position="980"/>
    </location>
</feature>
<dbReference type="PROSITE" id="PS50828">
    <property type="entry name" value="SMR"/>
    <property type="match status" value="1"/>
</dbReference>
<dbReference type="GeneID" id="17353888"/>
<name>E1ZJ05_CHLVA</name>
<dbReference type="eggNOG" id="ENOG502QRQR">
    <property type="taxonomic scope" value="Eukaryota"/>
</dbReference>
<dbReference type="InterPro" id="IPR036063">
    <property type="entry name" value="Smr_dom_sf"/>
</dbReference>
<dbReference type="InterPro" id="IPR002625">
    <property type="entry name" value="Smr_dom"/>
</dbReference>
<feature type="compositionally biased region" description="Low complexity" evidence="4">
    <location>
        <begin position="49"/>
        <end position="59"/>
    </location>
</feature>
<organism evidence="7">
    <name type="scientific">Chlorella variabilis</name>
    <name type="common">Green alga</name>
    <dbReference type="NCBI Taxonomy" id="554065"/>
    <lineage>
        <taxon>Eukaryota</taxon>
        <taxon>Viridiplantae</taxon>
        <taxon>Chlorophyta</taxon>
        <taxon>core chlorophytes</taxon>
        <taxon>Trebouxiophyceae</taxon>
        <taxon>Chlorellales</taxon>
        <taxon>Chlorellaceae</taxon>
        <taxon>Chlorella clade</taxon>
        <taxon>Chlorella</taxon>
    </lineage>
</organism>
<evidence type="ECO:0000256" key="1">
    <source>
        <dbReference type="ARBA" id="ARBA00022741"/>
    </source>
</evidence>
<feature type="region of interest" description="Disordered" evidence="4">
    <location>
        <begin position="837"/>
        <end position="900"/>
    </location>
</feature>
<evidence type="ECO:0000259" key="5">
    <source>
        <dbReference type="PROSITE" id="PS50828"/>
    </source>
</evidence>
<dbReference type="STRING" id="554065.E1ZJ05"/>
<dbReference type="RefSeq" id="XP_005846525.1">
    <property type="nucleotide sequence ID" value="XM_005846463.1"/>
</dbReference>
<dbReference type="GO" id="GO:0005524">
    <property type="term" value="F:ATP binding"/>
    <property type="evidence" value="ECO:0007669"/>
    <property type="project" value="UniProtKB-KW"/>
</dbReference>
<proteinExistence type="predicted"/>
<dbReference type="PANTHER" id="PTHR48466:SF2">
    <property type="entry name" value="OS10G0509000 PROTEIN"/>
    <property type="match status" value="1"/>
</dbReference>
<feature type="compositionally biased region" description="Gly residues" evidence="4">
    <location>
        <begin position="427"/>
        <end position="443"/>
    </location>
</feature>
<feature type="region of interest" description="Disordered" evidence="4">
    <location>
        <begin position="16"/>
        <end position="59"/>
    </location>
</feature>
<evidence type="ECO:0000313" key="7">
    <source>
        <dbReference type="Proteomes" id="UP000008141"/>
    </source>
</evidence>
<gene>
    <name evidence="6" type="ORF">CHLNCDRAFT_135794</name>
</gene>
<dbReference type="GO" id="GO:0030983">
    <property type="term" value="F:mismatched DNA binding"/>
    <property type="evidence" value="ECO:0007669"/>
    <property type="project" value="InterPro"/>
</dbReference>
<dbReference type="InParanoid" id="E1ZJ05"/>
<keyword evidence="3" id="KW-0238">DNA-binding</keyword>
<dbReference type="Proteomes" id="UP000008141">
    <property type="component" value="Unassembled WGS sequence"/>
</dbReference>
<dbReference type="AlphaFoldDB" id="E1ZJ05"/>
<evidence type="ECO:0000313" key="6">
    <source>
        <dbReference type="EMBL" id="EFN54423.1"/>
    </source>
</evidence>